<organism evidence="3 4">
    <name type="scientific">Sinobacterium caligoides</name>
    <dbReference type="NCBI Taxonomy" id="933926"/>
    <lineage>
        <taxon>Bacteria</taxon>
        <taxon>Pseudomonadati</taxon>
        <taxon>Pseudomonadota</taxon>
        <taxon>Gammaproteobacteria</taxon>
        <taxon>Cellvibrionales</taxon>
        <taxon>Spongiibacteraceae</taxon>
        <taxon>Sinobacterium</taxon>
    </lineage>
</organism>
<comment type="caution">
    <text evidence="3">The sequence shown here is derived from an EMBL/GenBank/DDBJ whole genome shotgun (WGS) entry which is preliminary data.</text>
</comment>
<keyword evidence="1" id="KW-0812">Transmembrane</keyword>
<dbReference type="AlphaFoldDB" id="A0A3N2DZB0"/>
<feature type="domain" description="Potassium channel" evidence="2">
    <location>
        <begin position="27"/>
        <end position="103"/>
    </location>
</feature>
<sequence>MKWLFHLRKNLLRYLQRLHWQSVVLGVVLYMVICWLLLSMSGEHEIIQPETFFYWLVVTGSTVGYGDYSPTTPMGKWVTALWIVPVGLGIFGLAVGRIIAFVTQQWRRGIMGMKTLALSRHILVIGWNEQHTLNLLRLLLREERYGEGRRVVLCARNDIENPMPGEIDFVRVDSYSDDDDMDRTAMMTASCIIIDTPDDHTTMASALYCNSRNSNIHTIVYFEDDDLYRLLKQHCPKIECAPSVATEMLAKAAVDPGSSMLHHELLNVDDGMTQYSVIYPKNAPAVTVESLFIPFKRDYEATIIGIKYQGQERLQLNPALETIVEPGTTLFYIADERLLDFSW</sequence>
<dbReference type="SUPFAM" id="SSF51735">
    <property type="entry name" value="NAD(P)-binding Rossmann-fold domains"/>
    <property type="match status" value="1"/>
</dbReference>
<dbReference type="InterPro" id="IPR036291">
    <property type="entry name" value="NAD(P)-bd_dom_sf"/>
</dbReference>
<evidence type="ECO:0000313" key="3">
    <source>
        <dbReference type="EMBL" id="ROS05150.1"/>
    </source>
</evidence>
<dbReference type="Gene3D" id="1.10.287.70">
    <property type="match status" value="1"/>
</dbReference>
<feature type="transmembrane region" description="Helical" evidence="1">
    <location>
        <begin position="80"/>
        <end position="103"/>
    </location>
</feature>
<evidence type="ECO:0000256" key="1">
    <source>
        <dbReference type="SAM" id="Phobius"/>
    </source>
</evidence>
<proteinExistence type="predicted"/>
<dbReference type="Pfam" id="PF07885">
    <property type="entry name" value="Ion_trans_2"/>
    <property type="match status" value="1"/>
</dbReference>
<dbReference type="PANTHER" id="PTHR43833">
    <property type="entry name" value="POTASSIUM CHANNEL PROTEIN 2-RELATED-RELATED"/>
    <property type="match status" value="1"/>
</dbReference>
<feature type="transmembrane region" description="Helical" evidence="1">
    <location>
        <begin position="52"/>
        <end position="68"/>
    </location>
</feature>
<keyword evidence="3" id="KW-0406">Ion transport</keyword>
<dbReference type="Proteomes" id="UP000275394">
    <property type="component" value="Unassembled WGS sequence"/>
</dbReference>
<dbReference type="SUPFAM" id="SSF81324">
    <property type="entry name" value="Voltage-gated potassium channels"/>
    <property type="match status" value="1"/>
</dbReference>
<dbReference type="GO" id="GO:0034220">
    <property type="term" value="P:monoatomic ion transmembrane transport"/>
    <property type="evidence" value="ECO:0007669"/>
    <property type="project" value="UniProtKB-KW"/>
</dbReference>
<gene>
    <name evidence="3" type="ORF">EDC56_0679</name>
</gene>
<keyword evidence="3" id="KW-0813">Transport</keyword>
<dbReference type="RefSeq" id="WP_211333544.1">
    <property type="nucleotide sequence ID" value="NZ_RKHR01000003.1"/>
</dbReference>
<keyword evidence="3" id="KW-0407">Ion channel</keyword>
<keyword evidence="1" id="KW-1133">Transmembrane helix</keyword>
<reference evidence="3 4" key="1">
    <citation type="submission" date="2018-11" db="EMBL/GenBank/DDBJ databases">
        <title>Genomic Encyclopedia of Type Strains, Phase IV (KMG-IV): sequencing the most valuable type-strain genomes for metagenomic binning, comparative biology and taxonomic classification.</title>
        <authorList>
            <person name="Goeker M."/>
        </authorList>
    </citation>
    <scope>NUCLEOTIDE SEQUENCE [LARGE SCALE GENOMIC DNA]</scope>
    <source>
        <strain evidence="3 4">DSM 100316</strain>
    </source>
</reference>
<dbReference type="InterPro" id="IPR050721">
    <property type="entry name" value="Trk_Ktr_HKT_K-transport"/>
</dbReference>
<name>A0A3N2DZB0_9GAMM</name>
<accession>A0A3N2DZB0</accession>
<evidence type="ECO:0000259" key="2">
    <source>
        <dbReference type="Pfam" id="PF07885"/>
    </source>
</evidence>
<protein>
    <submittedName>
        <fullName evidence="3">Voltage-gated potassium channel</fullName>
    </submittedName>
</protein>
<evidence type="ECO:0000313" key="4">
    <source>
        <dbReference type="Proteomes" id="UP000275394"/>
    </source>
</evidence>
<keyword evidence="1" id="KW-0472">Membrane</keyword>
<dbReference type="Gene3D" id="3.40.50.720">
    <property type="entry name" value="NAD(P)-binding Rossmann-like Domain"/>
    <property type="match status" value="1"/>
</dbReference>
<keyword evidence="4" id="KW-1185">Reference proteome</keyword>
<dbReference type="PANTHER" id="PTHR43833:SF9">
    <property type="entry name" value="POTASSIUM CHANNEL PROTEIN YUGO-RELATED"/>
    <property type="match status" value="1"/>
</dbReference>
<dbReference type="EMBL" id="RKHR01000003">
    <property type="protein sequence ID" value="ROS05150.1"/>
    <property type="molecule type" value="Genomic_DNA"/>
</dbReference>
<feature type="transmembrane region" description="Helical" evidence="1">
    <location>
        <begin position="20"/>
        <end position="40"/>
    </location>
</feature>
<dbReference type="InterPro" id="IPR013099">
    <property type="entry name" value="K_chnl_dom"/>
</dbReference>